<protein>
    <recommendedName>
        <fullName evidence="3">Carboxypeptidase-like regulatory domain-containing protein</fullName>
    </recommendedName>
</protein>
<dbReference type="OrthoDB" id="1223654at2"/>
<evidence type="ECO:0000313" key="2">
    <source>
        <dbReference type="Proteomes" id="UP000229433"/>
    </source>
</evidence>
<dbReference type="AlphaFoldDB" id="A0A2G1VVA6"/>
<dbReference type="SUPFAM" id="SSF49464">
    <property type="entry name" value="Carboxypeptidase regulatory domain-like"/>
    <property type="match status" value="1"/>
</dbReference>
<organism evidence="1 2">
    <name type="scientific">Leeuwenhoekiella nanhaiensis</name>
    <dbReference type="NCBI Taxonomy" id="1655491"/>
    <lineage>
        <taxon>Bacteria</taxon>
        <taxon>Pseudomonadati</taxon>
        <taxon>Bacteroidota</taxon>
        <taxon>Flavobacteriia</taxon>
        <taxon>Flavobacteriales</taxon>
        <taxon>Flavobacteriaceae</taxon>
        <taxon>Leeuwenhoekiella</taxon>
    </lineage>
</organism>
<proteinExistence type="predicted"/>
<accession>A0A2G1VVA6</accession>
<keyword evidence="2" id="KW-1185">Reference proteome</keyword>
<dbReference type="Gene3D" id="2.60.40.1120">
    <property type="entry name" value="Carboxypeptidase-like, regulatory domain"/>
    <property type="match status" value="1"/>
</dbReference>
<dbReference type="Proteomes" id="UP000229433">
    <property type="component" value="Unassembled WGS sequence"/>
</dbReference>
<dbReference type="RefSeq" id="WP_099645392.1">
    <property type="nucleotide sequence ID" value="NZ_KZ319288.1"/>
</dbReference>
<sequence length="332" mass="38576">MRFFILVFGLWFSLSGYAQNKLTGYVYSAQDTTALADVSIYFDGTTLGTITNRDGHYSIAIQPGVKSALVISMLGYNPVYINNYQNSGELPDVYLTESTEQLDEVFLETDPWSREHKMREFKREFLGRTQASQQVKILNEEVIKLHYSASKNRLVVWANKPIKIENKYLGYIIDYELGDFYADYEKSLTSDLNLVYMVYYEGTSFFRELKSKVPRRFKKNRDKAFEGSTLHFMRSLGTQKLRENGFRIFYKSFEVPPYKYFNLQEGEENMHVEQTADKLSILFENDEQSTITAKRPFQIDKFGNHFPPSAIIIGGDMGIRRIATMLPLNYKL</sequence>
<reference evidence="1 2" key="1">
    <citation type="submission" date="2017-08" db="EMBL/GenBank/DDBJ databases">
        <title>The whole genome shortgun sequences of strain Leeuwenhoekiella nanhaiensis G18 from the South China Sea.</title>
        <authorList>
            <person name="Liu Q."/>
        </authorList>
    </citation>
    <scope>NUCLEOTIDE SEQUENCE [LARGE SCALE GENOMIC DNA]</scope>
    <source>
        <strain evidence="1 2">G18</strain>
    </source>
</reference>
<name>A0A2G1VVA6_9FLAO</name>
<dbReference type="Pfam" id="PF13715">
    <property type="entry name" value="CarbopepD_reg_2"/>
    <property type="match status" value="1"/>
</dbReference>
<comment type="caution">
    <text evidence="1">The sequence shown here is derived from an EMBL/GenBank/DDBJ whole genome shotgun (WGS) entry which is preliminary data.</text>
</comment>
<evidence type="ECO:0008006" key="3">
    <source>
        <dbReference type="Google" id="ProtNLM"/>
    </source>
</evidence>
<gene>
    <name evidence="1" type="ORF">CJ305_06285</name>
</gene>
<evidence type="ECO:0000313" key="1">
    <source>
        <dbReference type="EMBL" id="PHQ30560.1"/>
    </source>
</evidence>
<dbReference type="InterPro" id="IPR008969">
    <property type="entry name" value="CarboxyPept-like_regulatory"/>
</dbReference>
<dbReference type="EMBL" id="NQXA01000002">
    <property type="protein sequence ID" value="PHQ30560.1"/>
    <property type="molecule type" value="Genomic_DNA"/>
</dbReference>